<gene>
    <name evidence="5" type="ORF">CCAE0312_LOCUS971</name>
</gene>
<evidence type="ECO:0000313" key="5">
    <source>
        <dbReference type="EMBL" id="CAD9224487.1"/>
    </source>
</evidence>
<dbReference type="Gene3D" id="1.20.120.180">
    <property type="entry name" value="Proteasome activator pa28, C-terminal domain"/>
    <property type="match status" value="1"/>
</dbReference>
<dbReference type="GO" id="GO:0005654">
    <property type="term" value="C:nucleoplasm"/>
    <property type="evidence" value="ECO:0007669"/>
    <property type="project" value="TreeGrafter"/>
</dbReference>
<evidence type="ECO:0000256" key="3">
    <source>
        <dbReference type="SAM" id="MobiDB-lite"/>
    </source>
</evidence>
<feature type="region of interest" description="Disordered" evidence="3">
    <location>
        <begin position="1"/>
        <end position="24"/>
    </location>
</feature>
<dbReference type="AlphaFoldDB" id="A0A7S1T6P3"/>
<organism evidence="5">
    <name type="scientific">Compsopogon caeruleus</name>
    <dbReference type="NCBI Taxonomy" id="31354"/>
    <lineage>
        <taxon>Eukaryota</taxon>
        <taxon>Rhodophyta</taxon>
        <taxon>Compsopogonophyceae</taxon>
        <taxon>Compsopogonales</taxon>
        <taxon>Compsopogonaceae</taxon>
        <taxon>Compsopogon</taxon>
    </lineage>
</organism>
<dbReference type="InterPro" id="IPR036252">
    <property type="entry name" value="Proteasome_activ_sf"/>
</dbReference>
<protein>
    <recommendedName>
        <fullName evidence="4">Proteasome activator PA28 C-terminal domain-containing protein</fullName>
    </recommendedName>
</protein>
<sequence>MGIFKTLRAPRGSLKRGNGGGGRTGGRRGIVVVLFFEWDWSGHNVGIGRSERGEIMASTENKLLMMKQDLMTQAERVVNVELVERALQLEEKRKEFFNADVRCHAAAAEAVENCDVAIRSLQSSKRDADGKFRVLLAVDGSLPCNKIILELTDRLRVDVEKQIELMGQLKLWIQLSMPRIEDGNNFGVSIQQEVINELSRSEDGAFAILDSGCKYLGTRAKLGTKLLKYGNVEDYKRAIVELDRKEAINLCLCCLDTRNYYITIHDLISKNMEKLKRPRGSGVASTSMY</sequence>
<evidence type="ECO:0000256" key="1">
    <source>
        <dbReference type="ARBA" id="ARBA00005883"/>
    </source>
</evidence>
<dbReference type="Pfam" id="PF02252">
    <property type="entry name" value="PA28_C"/>
    <property type="match status" value="1"/>
</dbReference>
<reference evidence="5" key="1">
    <citation type="submission" date="2021-01" db="EMBL/GenBank/DDBJ databases">
        <authorList>
            <person name="Corre E."/>
            <person name="Pelletier E."/>
            <person name="Niang G."/>
            <person name="Scheremetjew M."/>
            <person name="Finn R."/>
            <person name="Kale V."/>
            <person name="Holt S."/>
            <person name="Cochrane G."/>
            <person name="Meng A."/>
            <person name="Brown T."/>
            <person name="Cohen L."/>
        </authorList>
    </citation>
    <scope>NUCLEOTIDE SEQUENCE</scope>
    <source>
        <strain evidence="5">SAG 36.94</strain>
    </source>
</reference>
<dbReference type="GO" id="GO:0008537">
    <property type="term" value="C:proteasome activator complex"/>
    <property type="evidence" value="ECO:0007669"/>
    <property type="project" value="InterPro"/>
</dbReference>
<dbReference type="EMBL" id="HBGH01001847">
    <property type="protein sequence ID" value="CAD9224487.1"/>
    <property type="molecule type" value="Transcribed_RNA"/>
</dbReference>
<name>A0A7S1T6P3_9RHOD</name>
<dbReference type="PANTHER" id="PTHR10660">
    <property type="entry name" value="PROTEASOME REGULATOR PA28"/>
    <property type="match status" value="1"/>
</dbReference>
<comment type="similarity">
    <text evidence="1">Belongs to the PA28 family.</text>
</comment>
<dbReference type="FunFam" id="1.20.120.180:FF:000002">
    <property type="entry name" value="Proteasome activator complex subunit 1"/>
    <property type="match status" value="1"/>
</dbReference>
<feature type="domain" description="Proteasome activator PA28 C-terminal" evidence="4">
    <location>
        <begin position="142"/>
        <end position="281"/>
    </location>
</feature>
<accession>A0A7S1T6P3</accession>
<dbReference type="GO" id="GO:0061136">
    <property type="term" value="P:regulation of proteasomal protein catabolic process"/>
    <property type="evidence" value="ECO:0007669"/>
    <property type="project" value="TreeGrafter"/>
</dbReference>
<keyword evidence="2" id="KW-0647">Proteasome</keyword>
<evidence type="ECO:0000256" key="2">
    <source>
        <dbReference type="ARBA" id="ARBA00022942"/>
    </source>
</evidence>
<dbReference type="InterPro" id="IPR009077">
    <property type="entry name" value="Proteasome_activ_PA28"/>
</dbReference>
<dbReference type="SUPFAM" id="SSF47216">
    <property type="entry name" value="Proteasome activator"/>
    <property type="match status" value="1"/>
</dbReference>
<dbReference type="GO" id="GO:0061133">
    <property type="term" value="F:endopeptidase activator activity"/>
    <property type="evidence" value="ECO:0007669"/>
    <property type="project" value="TreeGrafter"/>
</dbReference>
<evidence type="ECO:0000259" key="4">
    <source>
        <dbReference type="Pfam" id="PF02252"/>
    </source>
</evidence>
<dbReference type="GO" id="GO:0005737">
    <property type="term" value="C:cytoplasm"/>
    <property type="evidence" value="ECO:0007669"/>
    <property type="project" value="TreeGrafter"/>
</dbReference>
<proteinExistence type="inferred from homology"/>
<dbReference type="PANTHER" id="PTHR10660:SF2">
    <property type="entry name" value="LD45860P"/>
    <property type="match status" value="1"/>
</dbReference>
<dbReference type="InterPro" id="IPR036997">
    <property type="entry name" value="PA28_C_sf"/>
</dbReference>
<dbReference type="InterPro" id="IPR003186">
    <property type="entry name" value="PA28_C"/>
</dbReference>
<dbReference type="GO" id="GO:2000045">
    <property type="term" value="P:regulation of G1/S transition of mitotic cell cycle"/>
    <property type="evidence" value="ECO:0007669"/>
    <property type="project" value="TreeGrafter"/>
</dbReference>